<dbReference type="AlphaFoldDB" id="A0A8H9K0M7"/>
<feature type="domain" description="Glycosyl transferase family 28 C-terminal" evidence="6">
    <location>
        <begin position="9"/>
        <end position="131"/>
    </location>
</feature>
<dbReference type="Gene3D" id="3.40.50.2000">
    <property type="entry name" value="Glycogen Phosphorylase B"/>
    <property type="match status" value="1"/>
</dbReference>
<keyword evidence="4 7" id="KW-0808">Transferase</keyword>
<evidence type="ECO:0000256" key="4">
    <source>
        <dbReference type="ARBA" id="ARBA00022679"/>
    </source>
</evidence>
<dbReference type="SUPFAM" id="SSF53756">
    <property type="entry name" value="UDP-Glycosyltransferase/glycogen phosphorylase"/>
    <property type="match status" value="1"/>
</dbReference>
<evidence type="ECO:0000256" key="2">
    <source>
        <dbReference type="ARBA" id="ARBA00006962"/>
    </source>
</evidence>
<keyword evidence="5" id="KW-0256">Endoplasmic reticulum</keyword>
<evidence type="ECO:0000313" key="7">
    <source>
        <dbReference type="EMBL" id="HAS6677740.1"/>
    </source>
</evidence>
<comment type="similarity">
    <text evidence="2">Belongs to the glycosyltransferase 28 family.</text>
</comment>
<comment type="subcellular location">
    <subcellularLocation>
        <location evidence="1">Endoplasmic reticulum</location>
    </subcellularLocation>
</comment>
<protein>
    <submittedName>
        <fullName evidence="7">Glycosyltransferase</fullName>
    </submittedName>
</protein>
<reference evidence="7" key="2">
    <citation type="submission" date="2019-12" db="EMBL/GenBank/DDBJ databases">
        <authorList>
            <consortium name="NCBI Pathogen Detection Project"/>
        </authorList>
    </citation>
    <scope>NUCLEOTIDE SEQUENCE</scope>
    <source>
        <strain evidence="7">1930</strain>
    </source>
</reference>
<organism evidence="7">
    <name type="scientific">Vibrio parahaemolyticus</name>
    <dbReference type="NCBI Taxonomy" id="670"/>
    <lineage>
        <taxon>Bacteria</taxon>
        <taxon>Pseudomonadati</taxon>
        <taxon>Pseudomonadota</taxon>
        <taxon>Gammaproteobacteria</taxon>
        <taxon>Vibrionales</taxon>
        <taxon>Vibrionaceae</taxon>
        <taxon>Vibrio</taxon>
    </lineage>
</organism>
<dbReference type="PANTHER" id="PTHR12867:SF6">
    <property type="entry name" value="N-ACETYLGLUCOSAMINYLDIPHOSPHODOLICHOL N-ACETYLGLUCOSAMINYLTRANSFERASE"/>
    <property type="match status" value="1"/>
</dbReference>
<evidence type="ECO:0000256" key="3">
    <source>
        <dbReference type="ARBA" id="ARBA00022676"/>
    </source>
</evidence>
<dbReference type="InterPro" id="IPR039042">
    <property type="entry name" value="Alg13-like"/>
</dbReference>
<comment type="caution">
    <text evidence="7">The sequence shown here is derived from an EMBL/GenBank/DDBJ whole genome shotgun (WGS) entry which is preliminary data.</text>
</comment>
<gene>
    <name evidence="7" type="ORF">I7278_13055</name>
</gene>
<evidence type="ECO:0000256" key="5">
    <source>
        <dbReference type="ARBA" id="ARBA00022824"/>
    </source>
</evidence>
<dbReference type="Pfam" id="PF04101">
    <property type="entry name" value="Glyco_tran_28_C"/>
    <property type="match status" value="1"/>
</dbReference>
<evidence type="ECO:0000256" key="1">
    <source>
        <dbReference type="ARBA" id="ARBA00004240"/>
    </source>
</evidence>
<sequence>MWVDFNMNILVTVGTTAFDELITVIDESFKHDQSVNIIAQISSSSNYTPKYIESFEFSDDFDSFVESADIIITHAGAGSVYSMLEKGKKLVVVPNLTRVDDHQLELAKYVQNNNFALSCSDLEKIKICINNVKDFEFKPYRCEKFFGHDIIRGLLK</sequence>
<proteinExistence type="inferred from homology"/>
<reference evidence="7" key="1">
    <citation type="journal article" date="2018" name="Genome Biol.">
        <title>SKESA: strategic k-mer extension for scrupulous assemblies.</title>
        <authorList>
            <person name="Souvorov A."/>
            <person name="Agarwala R."/>
            <person name="Lipman D.J."/>
        </authorList>
    </citation>
    <scope>NUCLEOTIDE SEQUENCE</scope>
    <source>
        <strain evidence="7">1930</strain>
    </source>
</reference>
<dbReference type="NCBIfam" id="NF041548">
    <property type="entry name" value="PssE"/>
    <property type="match status" value="1"/>
</dbReference>
<dbReference type="Proteomes" id="UP000856022">
    <property type="component" value="Unassembled WGS sequence"/>
</dbReference>
<evidence type="ECO:0000259" key="6">
    <source>
        <dbReference type="Pfam" id="PF04101"/>
    </source>
</evidence>
<accession>A0A8H9K0M7</accession>
<dbReference type="EMBL" id="DACQKT010000005">
    <property type="protein sequence ID" value="HAS6677740.1"/>
    <property type="molecule type" value="Genomic_DNA"/>
</dbReference>
<name>A0A8H9K0M7_VIBPH</name>
<dbReference type="InterPro" id="IPR048097">
    <property type="entry name" value="Cps14G-like"/>
</dbReference>
<keyword evidence="3" id="KW-0328">Glycosyltransferase</keyword>
<dbReference type="GO" id="GO:0016758">
    <property type="term" value="F:hexosyltransferase activity"/>
    <property type="evidence" value="ECO:0007669"/>
    <property type="project" value="InterPro"/>
</dbReference>
<dbReference type="InterPro" id="IPR007235">
    <property type="entry name" value="Glyco_trans_28_C"/>
</dbReference>
<dbReference type="GO" id="GO:0006488">
    <property type="term" value="P:dolichol-linked oligosaccharide biosynthetic process"/>
    <property type="evidence" value="ECO:0007669"/>
    <property type="project" value="InterPro"/>
</dbReference>
<dbReference type="PANTHER" id="PTHR12867">
    <property type="entry name" value="GLYCOSYL TRANSFERASE-RELATED"/>
    <property type="match status" value="1"/>
</dbReference>